<feature type="transmembrane region" description="Helical" evidence="2">
    <location>
        <begin position="72"/>
        <end position="98"/>
    </location>
</feature>
<dbReference type="Proteomes" id="UP000724874">
    <property type="component" value="Unassembled WGS sequence"/>
</dbReference>
<organism evidence="3 4">
    <name type="scientific">Gymnopilus junonius</name>
    <name type="common">Spectacular rustgill mushroom</name>
    <name type="synonym">Gymnopilus spectabilis subsp. junonius</name>
    <dbReference type="NCBI Taxonomy" id="109634"/>
    <lineage>
        <taxon>Eukaryota</taxon>
        <taxon>Fungi</taxon>
        <taxon>Dikarya</taxon>
        <taxon>Basidiomycota</taxon>
        <taxon>Agaricomycotina</taxon>
        <taxon>Agaricomycetes</taxon>
        <taxon>Agaricomycetidae</taxon>
        <taxon>Agaricales</taxon>
        <taxon>Agaricineae</taxon>
        <taxon>Hymenogastraceae</taxon>
        <taxon>Gymnopilus</taxon>
    </lineage>
</organism>
<feature type="transmembrane region" description="Helical" evidence="2">
    <location>
        <begin position="110"/>
        <end position="131"/>
    </location>
</feature>
<keyword evidence="2" id="KW-0472">Membrane</keyword>
<dbReference type="AlphaFoldDB" id="A0A9P5TP95"/>
<keyword evidence="4" id="KW-1185">Reference proteome</keyword>
<reference evidence="3" key="1">
    <citation type="submission" date="2020-11" db="EMBL/GenBank/DDBJ databases">
        <authorList>
            <consortium name="DOE Joint Genome Institute"/>
            <person name="Ahrendt S."/>
            <person name="Riley R."/>
            <person name="Andreopoulos W."/>
            <person name="LaButti K."/>
            <person name="Pangilinan J."/>
            <person name="Ruiz-duenas F.J."/>
            <person name="Barrasa J.M."/>
            <person name="Sanchez-Garcia M."/>
            <person name="Camarero S."/>
            <person name="Miyauchi S."/>
            <person name="Serrano A."/>
            <person name="Linde D."/>
            <person name="Babiker R."/>
            <person name="Drula E."/>
            <person name="Ayuso-Fernandez I."/>
            <person name="Pacheco R."/>
            <person name="Padilla G."/>
            <person name="Ferreira P."/>
            <person name="Barriuso J."/>
            <person name="Kellner H."/>
            <person name="Castanera R."/>
            <person name="Alfaro M."/>
            <person name="Ramirez L."/>
            <person name="Pisabarro A.G."/>
            <person name="Kuo A."/>
            <person name="Tritt A."/>
            <person name="Lipzen A."/>
            <person name="He G."/>
            <person name="Yan M."/>
            <person name="Ng V."/>
            <person name="Cullen D."/>
            <person name="Martin F."/>
            <person name="Rosso M.-N."/>
            <person name="Henrissat B."/>
            <person name="Hibbett D."/>
            <person name="Martinez A.T."/>
            <person name="Grigoriev I.V."/>
        </authorList>
    </citation>
    <scope>NUCLEOTIDE SEQUENCE</scope>
    <source>
        <strain evidence="3">AH 44721</strain>
    </source>
</reference>
<gene>
    <name evidence="3" type="ORF">CPB84DRAFT_1777763</name>
</gene>
<feature type="compositionally biased region" description="Basic and acidic residues" evidence="1">
    <location>
        <begin position="256"/>
        <end position="270"/>
    </location>
</feature>
<sequence>MILSGSWIVLALTLARIFPSKHPARRWSFAIVAYLCLSCISCIVVTIATCETNSGLLNQGELQSCRKGPGGFVVRNIFLFAATLACDTLLIIFSLILLSWMHLVSVEHRLVLIVLCGTALTLLYSISFLIVGNSHAISMGPDILMVVNGMGNTQTALFLFVSNLPVLCTCLHGSIRRLFRLSNPPSSGSVEMTSERQSSCSSNCSCYSDSPTPLTLTEISDLSCQPSPRAYTDSIHVSEASRPPSISPSSSSIGRGDVDGKHRIQCNLRD</sequence>
<evidence type="ECO:0000256" key="2">
    <source>
        <dbReference type="SAM" id="Phobius"/>
    </source>
</evidence>
<protein>
    <submittedName>
        <fullName evidence="3">Uncharacterized protein</fullName>
    </submittedName>
</protein>
<name>A0A9P5TP95_GYMJU</name>
<proteinExistence type="predicted"/>
<keyword evidence="2" id="KW-0812">Transmembrane</keyword>
<dbReference type="EMBL" id="JADNYJ010000042">
    <property type="protein sequence ID" value="KAF8901399.1"/>
    <property type="molecule type" value="Genomic_DNA"/>
</dbReference>
<feature type="compositionally biased region" description="Low complexity" evidence="1">
    <location>
        <begin position="241"/>
        <end position="255"/>
    </location>
</feature>
<feature type="transmembrane region" description="Helical" evidence="2">
    <location>
        <begin position="29"/>
        <end position="51"/>
    </location>
</feature>
<evidence type="ECO:0000313" key="3">
    <source>
        <dbReference type="EMBL" id="KAF8901399.1"/>
    </source>
</evidence>
<evidence type="ECO:0000256" key="1">
    <source>
        <dbReference type="SAM" id="MobiDB-lite"/>
    </source>
</evidence>
<feature type="region of interest" description="Disordered" evidence="1">
    <location>
        <begin position="234"/>
        <end position="270"/>
    </location>
</feature>
<keyword evidence="2" id="KW-1133">Transmembrane helix</keyword>
<comment type="caution">
    <text evidence="3">The sequence shown here is derived from an EMBL/GenBank/DDBJ whole genome shotgun (WGS) entry which is preliminary data.</text>
</comment>
<accession>A0A9P5TP95</accession>
<evidence type="ECO:0000313" key="4">
    <source>
        <dbReference type="Proteomes" id="UP000724874"/>
    </source>
</evidence>
<dbReference type="OrthoDB" id="3229610at2759"/>